<gene>
    <name evidence="1" type="ORF">FM114_08745</name>
</gene>
<keyword evidence="2" id="KW-1185">Reference proteome</keyword>
<proteinExistence type="predicted"/>
<sequence>MSTGWGFTDCRCTGRRVEGAVAGWVQRGAVEVAVGSDRLSASVSLGT</sequence>
<evidence type="ECO:0000313" key="2">
    <source>
        <dbReference type="Proteomes" id="UP000188342"/>
    </source>
</evidence>
<dbReference type="Proteomes" id="UP000188342">
    <property type="component" value="Unassembled WGS sequence"/>
</dbReference>
<evidence type="ECO:0000313" key="1">
    <source>
        <dbReference type="EMBL" id="SJN33909.1"/>
    </source>
</evidence>
<organism evidence="1 2">
    <name type="scientific">Luteococcus japonicus LSP_Lj1</name>
    <dbReference type="NCBI Taxonomy" id="1255658"/>
    <lineage>
        <taxon>Bacteria</taxon>
        <taxon>Bacillati</taxon>
        <taxon>Actinomycetota</taxon>
        <taxon>Actinomycetes</taxon>
        <taxon>Propionibacteriales</taxon>
        <taxon>Propionibacteriaceae</taxon>
        <taxon>Luteococcus</taxon>
    </lineage>
</organism>
<name>A0A1R4JPI4_9ACTN</name>
<dbReference type="AlphaFoldDB" id="A0A1R4JPI4"/>
<reference evidence="1 2" key="1">
    <citation type="submission" date="2017-02" db="EMBL/GenBank/DDBJ databases">
        <authorList>
            <person name="Peterson S.W."/>
        </authorList>
    </citation>
    <scope>NUCLEOTIDE SEQUENCE [LARGE SCALE GENOMIC DNA]</scope>
    <source>
        <strain evidence="1 2">LSP_Lj1</strain>
    </source>
</reference>
<protein>
    <submittedName>
        <fullName evidence="1">Uncharacterized protein</fullName>
    </submittedName>
</protein>
<dbReference type="EMBL" id="FUKQ01000033">
    <property type="protein sequence ID" value="SJN33909.1"/>
    <property type="molecule type" value="Genomic_DNA"/>
</dbReference>
<accession>A0A1R4JPI4</accession>